<proteinExistence type="predicted"/>
<dbReference type="InterPro" id="IPR011055">
    <property type="entry name" value="Dup_hybrid_motif"/>
</dbReference>
<feature type="domain" description="DUF8155" evidence="3">
    <location>
        <begin position="175"/>
        <end position="327"/>
    </location>
</feature>
<evidence type="ECO:0000313" key="5">
    <source>
        <dbReference type="Proteomes" id="UP001596408"/>
    </source>
</evidence>
<evidence type="ECO:0000256" key="1">
    <source>
        <dbReference type="SAM" id="MobiDB-lite"/>
    </source>
</evidence>
<gene>
    <name evidence="4" type="ORF">ACFQEV_02510</name>
</gene>
<keyword evidence="5" id="KW-1185">Reference proteome</keyword>
<reference evidence="4 5" key="1">
    <citation type="journal article" date="2019" name="Int. J. Syst. Evol. Microbiol.">
        <title>The Global Catalogue of Microorganisms (GCM) 10K type strain sequencing project: providing services to taxonomists for standard genome sequencing and annotation.</title>
        <authorList>
            <consortium name="The Broad Institute Genomics Platform"/>
            <consortium name="The Broad Institute Genome Sequencing Center for Infectious Disease"/>
            <person name="Wu L."/>
            <person name="Ma J."/>
        </authorList>
    </citation>
    <scope>NUCLEOTIDE SEQUENCE [LARGE SCALE GENOMIC DNA]</scope>
    <source>
        <strain evidence="4 5">YIM 94188</strain>
    </source>
</reference>
<organism evidence="4 5">
    <name type="scientific">Halopelagius fulvigenes</name>
    <dbReference type="NCBI Taxonomy" id="1198324"/>
    <lineage>
        <taxon>Archaea</taxon>
        <taxon>Methanobacteriati</taxon>
        <taxon>Methanobacteriota</taxon>
        <taxon>Stenosarchaea group</taxon>
        <taxon>Halobacteria</taxon>
        <taxon>Halobacteriales</taxon>
        <taxon>Haloferacaceae</taxon>
    </lineage>
</organism>
<dbReference type="AlphaFoldDB" id="A0ABD5TTN1"/>
<evidence type="ECO:0000313" key="4">
    <source>
        <dbReference type="EMBL" id="MFC6823869.1"/>
    </source>
</evidence>
<dbReference type="InterPro" id="IPR058817">
    <property type="entry name" value="DUF8155_C"/>
</dbReference>
<evidence type="ECO:0008006" key="6">
    <source>
        <dbReference type="Google" id="ProtNLM"/>
    </source>
</evidence>
<dbReference type="RefSeq" id="WP_379692398.1">
    <property type="nucleotide sequence ID" value="NZ_JBHSXH010000009.1"/>
</dbReference>
<dbReference type="EMBL" id="JBHSXH010000009">
    <property type="protein sequence ID" value="MFC6823869.1"/>
    <property type="molecule type" value="Genomic_DNA"/>
</dbReference>
<dbReference type="Pfam" id="PF26482">
    <property type="entry name" value="DUF8155"/>
    <property type="match status" value="1"/>
</dbReference>
<dbReference type="Pfam" id="PF26483">
    <property type="entry name" value="DUF8155_C"/>
    <property type="match status" value="1"/>
</dbReference>
<sequence length="337" mass="35732">MDGDAESGRGRAERKSGRDGRPRPPARPADAESVTVPADVLDLYRRFSLYNSPYPAHDDACAIDLYPESNDGLSPVSGEVLETRTVRAPPKPYAHEEEYLILVDAGEYVARILHVEPEVEAGDSVAVGDRLGPMIRSGFFAPWVGNHVHLGFRRRDQNPHRATGSLPVVADAPVEPVRWDGVGTVVETGETYAILDEPTHPAPGDRWAAVAAVAERSSAARRTPSGDDAEAEGSADPLAVALDGGLAHYAAGGVLSDGADGRTLSFLGYPVGTAEGRNVAWDAFDVVANGDRITGISLFAGSSADFGAKLVCPDRAFEVGERVTVELRSSEDPIRLG</sequence>
<dbReference type="InterPro" id="IPR058468">
    <property type="entry name" value="DUF8155_N"/>
</dbReference>
<accession>A0ABD5TTN1</accession>
<feature type="compositionally biased region" description="Basic and acidic residues" evidence="1">
    <location>
        <begin position="1"/>
        <end position="22"/>
    </location>
</feature>
<evidence type="ECO:0000259" key="2">
    <source>
        <dbReference type="Pfam" id="PF26482"/>
    </source>
</evidence>
<feature type="region of interest" description="Disordered" evidence="1">
    <location>
        <begin position="1"/>
        <end position="34"/>
    </location>
</feature>
<feature type="domain" description="DUF8155" evidence="2">
    <location>
        <begin position="35"/>
        <end position="169"/>
    </location>
</feature>
<protein>
    <recommendedName>
        <fullName evidence="6">Peptidase M23 domain-containing protein</fullName>
    </recommendedName>
</protein>
<dbReference type="Gene3D" id="2.70.70.10">
    <property type="entry name" value="Glucose Permease (Domain IIA)"/>
    <property type="match status" value="1"/>
</dbReference>
<comment type="caution">
    <text evidence="4">The sequence shown here is derived from an EMBL/GenBank/DDBJ whole genome shotgun (WGS) entry which is preliminary data.</text>
</comment>
<dbReference type="Proteomes" id="UP001596408">
    <property type="component" value="Unassembled WGS sequence"/>
</dbReference>
<evidence type="ECO:0000259" key="3">
    <source>
        <dbReference type="Pfam" id="PF26483"/>
    </source>
</evidence>
<name>A0ABD5TTN1_9EURY</name>